<dbReference type="Pfam" id="PF20421">
    <property type="entry name" value="DHR-2_Lobe_C"/>
    <property type="match status" value="1"/>
</dbReference>
<gene>
    <name evidence="5" type="ORF">AO440_002965</name>
    <name evidence="4" type="ORF">AO440_005316</name>
</gene>
<dbReference type="InterPro" id="IPR046773">
    <property type="entry name" value="DOCKER_Lobe_C"/>
</dbReference>
<feature type="compositionally biased region" description="Polar residues" evidence="2">
    <location>
        <begin position="1886"/>
        <end position="1904"/>
    </location>
</feature>
<dbReference type="EMBL" id="LLZZ01000043">
    <property type="protein sequence ID" value="KTB11148.1"/>
    <property type="molecule type" value="Genomic_DNA"/>
</dbReference>
<dbReference type="InterPro" id="IPR057500">
    <property type="entry name" value="C2_DCK1_4th"/>
</dbReference>
<name>A0A0W0D2J8_CANGB</name>
<dbReference type="GO" id="GO:0005085">
    <property type="term" value="F:guanyl-nucleotide exchange factor activity"/>
    <property type="evidence" value="ECO:0007669"/>
    <property type="project" value="InterPro"/>
</dbReference>
<dbReference type="GO" id="GO:0007264">
    <property type="term" value="P:small GTPase-mediated signal transduction"/>
    <property type="evidence" value="ECO:0007669"/>
    <property type="project" value="InterPro"/>
</dbReference>
<dbReference type="InterPro" id="IPR043161">
    <property type="entry name" value="DOCK_C_lobe_A"/>
</dbReference>
<comment type="caution">
    <text evidence="5">The sequence shown here is derived from an EMBL/GenBank/DDBJ whole genome shotgun (WGS) entry which is preliminary data.</text>
</comment>
<dbReference type="Proteomes" id="UP000054886">
    <property type="component" value="Unassembled WGS sequence"/>
</dbReference>
<dbReference type="GO" id="GO:0000422">
    <property type="term" value="P:autophagy of mitochondrion"/>
    <property type="evidence" value="ECO:0007669"/>
    <property type="project" value="EnsemblFungi"/>
</dbReference>
<dbReference type="Pfam" id="PF25338">
    <property type="entry name" value="C2_DCK_4th"/>
    <property type="match status" value="1"/>
</dbReference>
<dbReference type="Gene3D" id="1.25.40.410">
    <property type="match status" value="1"/>
</dbReference>
<dbReference type="InterPro" id="IPR026791">
    <property type="entry name" value="DOCK"/>
</dbReference>
<proteinExistence type="inferred from homology"/>
<sequence length="1914" mass="221023">MVEVKRRWVPLNGLQFGVMVRSYLPLKRHPSLFYHNHQFMNVYAGAEVYVFEESEDGKWCRAYFCCRPFPEEFIASSSSTNEKLPDVKPVVCVFPKCYVALDPNRFVHIISFFKAPDRSDFENEQLAECKSPSLYDTLSESQDHEVAKLANSKPTRPPFPYFRYQKRPFVDEMGPVLSLLCSHIYWMYSLGEFEIHTKLVGLYYELDNIRLRLRLQLTTEIERIKLIRAANSLLAKISKFISSKGRTNRFLIQSKSSNPDPYGFEGIFARDIITGELLSYHDTELRTLMLSSMLYGLTNNFPNTESSILQFEAPKCEVYDRAKSHILIDFKSITSDPSVLNPNLENATAITYLMTPNERLTDPIEFQIPNGKRDTSFVTLLFESLFHSVIKKNKIYLVLIITETVDINTNTMKSKAALSSFKEPFIPFKENDESLLHKLKRGIVAGVIDISPVFSKQKGIAHADTPHRFVINLFGSRFKSGFCPSSASQNSYDDQETLLGWGALVNNILSDSTMGIAINPRALSVPVTVKEILDEPFANKVRSSNIISVLSVPMKVNRNKIEKKESLYLTLGCVCLCDIGQKETNIKNIAVQVNSKNDKVKFSYSDLGVKRNNWNFISVRPGESIGETVRIDGLEHMAEDESIRVLVFLNGFLMAKSNICIKKNGVFLEYKKFTGFHLMSSIGQKLVNLQLKLKYNGANYNIHPSISKFLVFRDYSDMLAECKKQSVDCIISGLQDAPLPQLIVHFHSLLRKLLQYFKDVKELNHDKEGKKNRLTVFANLVGLLNSLVVDDVNDICFFEEFYENLPLHEPELSMTGIEIVNCMSDVFEPGFECWHKIGRQACKAFVHLLLLSTISCLDYMNEWKQAVKSLFVNITKFLSLTEESIYYDQILILRAYPLCISALHQYFEPYELLIVTDRLFGSCQEKDNKLNFTQKCISPEEEKYLGEKFSSLLSVITHKSLQTYLFDCNDNSNMKLEFFSRCIEWVQQPYFYYSDNNDVISYTRVANTVMMTLLENITNVQILRNLIRLIPRYCEYFILIRKYCKKANFFRTRRIFTKLFPTQTAPFSIPMDSIVNDEVVIEILLEIATIICKITKMATTLYGKNPSFLEIINECKNDTHFQSSAYIKHCSKETVLLITKTQKYFLKGDFFPCKKWLGVTALFARSCLIMLTMCKQFMIKEFSPYPITRGNDMHFDEQLWADYFSALFMIANHKVSTLTRLAIIPRKAVYLISGNLKKQVSSVLSECWTGLANESFDHDFLCKYGTGDVSSYQLQLLTNHPNIVREIFRFGLNRHLQAVKTSTNIIWTMVLLFWNHYESLQPAINLCIPELFNAYQSGKFYMYDDELERFMICLFYRIHIDEHDVMYNPLIDFLEKIMGFFHIVSETYKIPTQQEFDDDRTAHRIEMFSYLLEADRPELFHKMVYDLFIHFIQKRDNVQAGLCLELLANTYEWDPNDFLSAIAYPPLPEQSSFERKEYLFKEAARNFAKGLKLEKALSIYKDLTKAYDEINYDLNGLAFVHDQIAAIYTELQSVDRLVPTYFRVALLGFGFPNSLRNRMFIFEGLPFEHITSMHDRLLKIYHGSSIVQTLDEVDELLMHPPMGKFIHVCTVEPRFALSEQYSTSRKSELNNKIRMYIENRNLRTFSHFRRLAGSKSVTDLWVEEYTYGTVNTFPTLMNRSEIIEVSRRKLSPLENALRTLQMKIQELYGLENMCYKVIKEQSDYINVLNELSRSITGTISAPINGGISQYKVFLEEANRDKFDKNDLKLLMSSFDELVHALSKCLVLQSELSGTGSTNKSGHNLLVELFEENFAEEIKRNRIDISTMSVDSIMKDSNKPVHNKSVVHKWHINSHWDRPNFGKSQRVKSDTNDNGVPFGTSMLGRYLSSTRSQSRNASERNTAASSPMPYAIPDF</sequence>
<dbReference type="GO" id="GO:0005739">
    <property type="term" value="C:mitochondrion"/>
    <property type="evidence" value="ECO:0007669"/>
    <property type="project" value="EnsemblFungi"/>
</dbReference>
<feature type="domain" description="DOCKER" evidence="3">
    <location>
        <begin position="1411"/>
        <end position="1825"/>
    </location>
</feature>
<dbReference type="VEuPathDB" id="FungiDB:GWK60_J04455"/>
<dbReference type="VEuPathDB" id="FungiDB:GVI51_J04477"/>
<dbReference type="GO" id="GO:0031267">
    <property type="term" value="F:small GTPase binding"/>
    <property type="evidence" value="ECO:0007669"/>
    <property type="project" value="TreeGrafter"/>
</dbReference>
<reference evidence="5 6" key="1">
    <citation type="submission" date="2015-10" db="EMBL/GenBank/DDBJ databases">
        <title>Draft genomes sequences of Candida glabrata isolates 1A, 1B, 2A, 2B, 3A and 3B.</title>
        <authorList>
            <person name="Haavelsrud O.E."/>
            <person name="Gaustad P."/>
        </authorList>
    </citation>
    <scope>NUCLEOTIDE SEQUENCE [LARGE SCALE GENOMIC DNA]</scope>
    <source>
        <strain evidence="5">910700640</strain>
    </source>
</reference>
<dbReference type="InterPro" id="IPR043162">
    <property type="entry name" value="DOCK_C_lobe_C"/>
</dbReference>
<evidence type="ECO:0000256" key="2">
    <source>
        <dbReference type="SAM" id="MobiDB-lite"/>
    </source>
</evidence>
<dbReference type="VEuPathDB" id="FungiDB:B1J91_J04642g"/>
<dbReference type="Gene3D" id="1.20.58.740">
    <property type="match status" value="1"/>
</dbReference>
<feature type="region of interest" description="Disordered" evidence="2">
    <location>
        <begin position="1858"/>
        <end position="1914"/>
    </location>
</feature>
<comment type="similarity">
    <text evidence="1">Belongs to the DOCK family.</text>
</comment>
<dbReference type="PANTHER" id="PTHR45653">
    <property type="entry name" value="DEDICATOR OF CYTOKINESIS"/>
    <property type="match status" value="1"/>
</dbReference>
<evidence type="ECO:0000313" key="4">
    <source>
        <dbReference type="EMBL" id="KTA97246.1"/>
    </source>
</evidence>
<evidence type="ECO:0000313" key="5">
    <source>
        <dbReference type="EMBL" id="KTB11148.1"/>
    </source>
</evidence>
<accession>A0A0W0D2J8</accession>
<evidence type="ECO:0000313" key="6">
    <source>
        <dbReference type="Proteomes" id="UP000054886"/>
    </source>
</evidence>
<dbReference type="PROSITE" id="PS51651">
    <property type="entry name" value="DOCKER"/>
    <property type="match status" value="1"/>
</dbReference>
<protein>
    <submittedName>
        <fullName evidence="5">DOCK-like protein</fullName>
    </submittedName>
</protein>
<dbReference type="InterPro" id="IPR027357">
    <property type="entry name" value="DOCKER_dom"/>
</dbReference>
<dbReference type="VEuPathDB" id="FungiDB:CAGL0J04642g"/>
<dbReference type="PANTHER" id="PTHR45653:SF10">
    <property type="entry name" value="MYOBLAST CITY, ISOFORM B"/>
    <property type="match status" value="1"/>
</dbReference>
<dbReference type="EMBL" id="LLZZ01000162">
    <property type="protein sequence ID" value="KTA97246.1"/>
    <property type="molecule type" value="Genomic_DNA"/>
</dbReference>
<evidence type="ECO:0000256" key="1">
    <source>
        <dbReference type="PROSITE-ProRule" id="PRU00984"/>
    </source>
</evidence>
<dbReference type="GO" id="GO:0005886">
    <property type="term" value="C:plasma membrane"/>
    <property type="evidence" value="ECO:0007669"/>
    <property type="project" value="EnsemblFungi"/>
</dbReference>
<evidence type="ECO:0000259" key="3">
    <source>
        <dbReference type="PROSITE" id="PS51651"/>
    </source>
</evidence>
<dbReference type="CDD" id="cd11684">
    <property type="entry name" value="DHR2_DOCK"/>
    <property type="match status" value="1"/>
</dbReference>
<organism evidence="5 6">
    <name type="scientific">Candida glabrata</name>
    <name type="common">Yeast</name>
    <name type="synonym">Torulopsis glabrata</name>
    <dbReference type="NCBI Taxonomy" id="5478"/>
    <lineage>
        <taxon>Eukaryota</taxon>
        <taxon>Fungi</taxon>
        <taxon>Dikarya</taxon>
        <taxon>Ascomycota</taxon>
        <taxon>Saccharomycotina</taxon>
        <taxon>Saccharomycetes</taxon>
        <taxon>Saccharomycetales</taxon>
        <taxon>Saccharomycetaceae</taxon>
        <taxon>Nakaseomyces</taxon>
    </lineage>
</organism>